<proteinExistence type="predicted"/>
<reference evidence="2" key="1">
    <citation type="submission" date="2010-11" db="EMBL/GenBank/DDBJ databases">
        <title>The complete genome of Mahella australiensis DSM 15567.</title>
        <authorList>
            <consortium name="US DOE Joint Genome Institute (JGI-PGF)"/>
            <person name="Lucas S."/>
            <person name="Copeland A."/>
            <person name="Lapidus A."/>
            <person name="Bruce D."/>
            <person name="Goodwin L."/>
            <person name="Pitluck S."/>
            <person name="Kyrpides N."/>
            <person name="Mavromatis K."/>
            <person name="Pagani I."/>
            <person name="Ivanova N."/>
            <person name="Teshima H."/>
            <person name="Brettin T."/>
            <person name="Detter J.C."/>
            <person name="Han C."/>
            <person name="Tapia R."/>
            <person name="Land M."/>
            <person name="Hauser L."/>
            <person name="Markowitz V."/>
            <person name="Cheng J.-F."/>
            <person name="Hugenholtz P."/>
            <person name="Woyke T."/>
            <person name="Wu D."/>
            <person name="Spring S."/>
            <person name="Pukall R."/>
            <person name="Steenblock K."/>
            <person name="Schneider S."/>
            <person name="Klenk H.-P."/>
            <person name="Eisen J.A."/>
        </authorList>
    </citation>
    <scope>NUCLEOTIDE SEQUENCE [LARGE SCALE GENOMIC DNA]</scope>
    <source>
        <strain evidence="2">DSM 15567 / CIP 107919 / 50-1 BON</strain>
    </source>
</reference>
<evidence type="ECO:0000313" key="2">
    <source>
        <dbReference type="Proteomes" id="UP000008457"/>
    </source>
</evidence>
<dbReference type="OrthoDB" id="1725471at2"/>
<dbReference type="RefSeq" id="WP_013780602.1">
    <property type="nucleotide sequence ID" value="NC_015520.1"/>
</dbReference>
<protein>
    <submittedName>
        <fullName evidence="1">Uncharacterized protein</fullName>
    </submittedName>
</protein>
<dbReference type="AlphaFoldDB" id="F4A2C5"/>
<dbReference type="HOGENOM" id="CLU_2917168_0_0_9"/>
<keyword evidence="2" id="KW-1185">Reference proteome</keyword>
<dbReference type="KEGG" id="mas:Mahau_0974"/>
<accession>F4A2C5</accession>
<organism evidence="1 2">
    <name type="scientific">Mahella australiensis (strain DSM 15567 / CIP 107919 / 50-1 BON)</name>
    <dbReference type="NCBI Taxonomy" id="697281"/>
    <lineage>
        <taxon>Bacteria</taxon>
        <taxon>Bacillati</taxon>
        <taxon>Bacillota</taxon>
        <taxon>Clostridia</taxon>
        <taxon>Thermoanaerobacterales</taxon>
        <taxon>Thermoanaerobacterales Family IV. Incertae Sedis</taxon>
        <taxon>Mahella</taxon>
    </lineage>
</organism>
<name>F4A2C5_MAHA5</name>
<dbReference type="eggNOG" id="ENOG502ZN8U">
    <property type="taxonomic scope" value="Bacteria"/>
</dbReference>
<evidence type="ECO:0000313" key="1">
    <source>
        <dbReference type="EMBL" id="AEE96172.1"/>
    </source>
</evidence>
<dbReference type="Proteomes" id="UP000008457">
    <property type="component" value="Chromosome"/>
</dbReference>
<sequence>MESPSIQQRRYVASICEEYRSINSAMTDVVNQDEVSCSNCVHWHDGSCKIFDKELAGTDQT</sequence>
<dbReference type="EMBL" id="CP002360">
    <property type="protein sequence ID" value="AEE96172.1"/>
    <property type="molecule type" value="Genomic_DNA"/>
</dbReference>
<dbReference type="STRING" id="697281.Mahau_0974"/>
<gene>
    <name evidence="1" type="ordered locus">Mahau_0974</name>
</gene>
<reference evidence="1 2" key="2">
    <citation type="journal article" date="2011" name="Stand. Genomic Sci.">
        <title>Complete genome sequence of Mahella australiensis type strain (50-1 BON).</title>
        <authorList>
            <person name="Sikorski J."/>
            <person name="Teshima H."/>
            <person name="Nolan M."/>
            <person name="Lucas S."/>
            <person name="Hammon N."/>
            <person name="Deshpande S."/>
            <person name="Cheng J.F."/>
            <person name="Pitluck S."/>
            <person name="Liolios K."/>
            <person name="Pagani I."/>
            <person name="Ivanova N."/>
            <person name="Huntemann M."/>
            <person name="Mavromatis K."/>
            <person name="Ovchinikova G."/>
            <person name="Pati A."/>
            <person name="Tapia R."/>
            <person name="Han C."/>
            <person name="Goodwin L."/>
            <person name="Chen A."/>
            <person name="Palaniappan K."/>
            <person name="Land M."/>
            <person name="Hauser L."/>
            <person name="Ngatchou-Djao O.D."/>
            <person name="Rohde M."/>
            <person name="Pukall R."/>
            <person name="Spring S."/>
            <person name="Abt B."/>
            <person name="Goker M."/>
            <person name="Detter J.C."/>
            <person name="Woyke T."/>
            <person name="Bristow J."/>
            <person name="Markowitz V."/>
            <person name="Hugenholtz P."/>
            <person name="Eisen J.A."/>
            <person name="Kyrpides N.C."/>
            <person name="Klenk H.P."/>
            <person name="Lapidus A."/>
        </authorList>
    </citation>
    <scope>NUCLEOTIDE SEQUENCE [LARGE SCALE GENOMIC DNA]</scope>
    <source>
        <strain evidence="2">DSM 15567 / CIP 107919 / 50-1 BON</strain>
    </source>
</reference>